<dbReference type="RefSeq" id="WP_121482764.1">
    <property type="nucleotide sequence ID" value="NZ_CP032707.1"/>
</dbReference>
<accession>A0A494RLR8</accession>
<organism evidence="4 5">
    <name type="scientific">Brevundimonas naejangsanensis</name>
    <dbReference type="NCBI Taxonomy" id="588932"/>
    <lineage>
        <taxon>Bacteria</taxon>
        <taxon>Pseudomonadati</taxon>
        <taxon>Pseudomonadota</taxon>
        <taxon>Alphaproteobacteria</taxon>
        <taxon>Caulobacterales</taxon>
        <taxon>Caulobacteraceae</taxon>
        <taxon>Brevundimonas</taxon>
    </lineage>
</organism>
<sequence>MKALAVSAGLLAMASGLPALAAAPARETTDPRMREIVYAPGEVYRVAGAFRTATQILFSPEESIRHAAIGDSVAWEVAAEGSVLFLKPRERHQPTNLLVVTERGAEVRHYAFELLARDPGGRAPATYQIRFLYPHDDRARAAAELERAAGRAEDRLIGLELQQGALEGPRNLAYSVQGDVRLQPGEVSDNGRFTLLRFPGAQSIPAVFEVGADGSERLIPYDVRGEFVVVHGVLRGLRLRQGSSVLCIYNDAPDLRGVATTAGTASPVVERVLAGRQP</sequence>
<dbReference type="AlphaFoldDB" id="A0A494RLR8"/>
<gene>
    <name evidence="4" type="ORF">D8I30_10890</name>
</gene>
<feature type="chain" id="PRO_5019826882" evidence="3">
    <location>
        <begin position="22"/>
        <end position="278"/>
    </location>
</feature>
<dbReference type="InterPro" id="IPR038161">
    <property type="entry name" value="VirB9/CagX/TrbG_C_sf"/>
</dbReference>
<evidence type="ECO:0000313" key="5">
    <source>
        <dbReference type="Proteomes" id="UP000276984"/>
    </source>
</evidence>
<proteinExistence type="inferred from homology"/>
<feature type="signal peptide" evidence="3">
    <location>
        <begin position="1"/>
        <end position="21"/>
    </location>
</feature>
<dbReference type="InterPro" id="IPR033645">
    <property type="entry name" value="VirB9/CagX/TrbG_C"/>
</dbReference>
<evidence type="ECO:0000256" key="2">
    <source>
        <dbReference type="ARBA" id="ARBA00022729"/>
    </source>
</evidence>
<dbReference type="Pfam" id="PF03524">
    <property type="entry name" value="CagX"/>
    <property type="match status" value="1"/>
</dbReference>
<evidence type="ECO:0000256" key="1">
    <source>
        <dbReference type="ARBA" id="ARBA00006135"/>
    </source>
</evidence>
<dbReference type="CDD" id="cd06911">
    <property type="entry name" value="VirB9_CagX_TrbG"/>
    <property type="match status" value="1"/>
</dbReference>
<name>A0A494RLR8_9CAUL</name>
<dbReference type="Proteomes" id="UP000276984">
    <property type="component" value="Chromosome"/>
</dbReference>
<keyword evidence="5" id="KW-1185">Reference proteome</keyword>
<dbReference type="Gene3D" id="2.60.40.2500">
    <property type="match status" value="1"/>
</dbReference>
<keyword evidence="2 3" id="KW-0732">Signal</keyword>
<dbReference type="InterPro" id="IPR010258">
    <property type="entry name" value="Conjugal_tfr_TrbG/VirB9/CagX"/>
</dbReference>
<evidence type="ECO:0000256" key="3">
    <source>
        <dbReference type="SAM" id="SignalP"/>
    </source>
</evidence>
<protein>
    <submittedName>
        <fullName evidence="4">Conjugal transfer protein</fullName>
    </submittedName>
</protein>
<dbReference type="OrthoDB" id="7390264at2"/>
<comment type="similarity">
    <text evidence="1">Belongs to the TrbG/VirB9 family.</text>
</comment>
<dbReference type="EMBL" id="CP032707">
    <property type="protein sequence ID" value="AYG95630.1"/>
    <property type="molecule type" value="Genomic_DNA"/>
</dbReference>
<evidence type="ECO:0000313" key="4">
    <source>
        <dbReference type="EMBL" id="AYG95630.1"/>
    </source>
</evidence>
<reference evidence="4 5" key="1">
    <citation type="submission" date="2018-10" db="EMBL/GenBank/DDBJ databases">
        <title>Complete genome sequence of Brevundimonas naejangsanensis BRV3.</title>
        <authorList>
            <person name="Berrios L."/>
            <person name="Ely B."/>
        </authorList>
    </citation>
    <scope>NUCLEOTIDE SEQUENCE [LARGE SCALE GENOMIC DNA]</scope>
    <source>
        <strain evidence="4 5">BRV3</strain>
    </source>
</reference>